<sequence length="297" mass="32672">MNYVKTITDQVEAMWMGFIAILPNLALAFIVLILTWLVAKFAVRIADRIVGHTQVRTDLKKLTATAVKLFIWIVGLLIAAAVAVPGFTPAGLIAGLGVGALAIGFAFQDIFENFLAGVLIMLRDKMNIGDWVDAEGVSGTVEKITLRETHIRQFSGELTILPNSMIFKNAVKIHTDQPVRRYDLMVGVSYDCSLPEAEAAILRALESVASISKEKSVDAFPRAFGGSSIDFLVRWWVDTDRENHFLVQRDVIYAIKRELDEAEIDIPFPIVTNMFPEALSLDRGSTGDDTAKAASTN</sequence>
<reference evidence="10 11" key="1">
    <citation type="submission" date="2024-05" db="EMBL/GenBank/DDBJ databases">
        <authorList>
            <person name="Park S."/>
        </authorList>
    </citation>
    <scope>NUCLEOTIDE SEQUENCE [LARGE SCALE GENOMIC DNA]</scope>
    <source>
        <strain evidence="10 11">DGU5</strain>
    </source>
</reference>
<evidence type="ECO:0000256" key="4">
    <source>
        <dbReference type="ARBA" id="ARBA00022692"/>
    </source>
</evidence>
<evidence type="ECO:0000313" key="10">
    <source>
        <dbReference type="EMBL" id="MEN7537035.1"/>
    </source>
</evidence>
<protein>
    <recommendedName>
        <fullName evidence="7">Small-conductance mechanosensitive channel</fullName>
    </recommendedName>
</protein>
<dbReference type="InterPro" id="IPR008910">
    <property type="entry name" value="MSC_TM_helix"/>
</dbReference>
<organism evidence="10 11">
    <name type="scientific">Aurantiacibacter flavus</name>
    <dbReference type="NCBI Taxonomy" id="3145232"/>
    <lineage>
        <taxon>Bacteria</taxon>
        <taxon>Pseudomonadati</taxon>
        <taxon>Pseudomonadota</taxon>
        <taxon>Alphaproteobacteria</taxon>
        <taxon>Sphingomonadales</taxon>
        <taxon>Erythrobacteraceae</taxon>
        <taxon>Aurantiacibacter</taxon>
    </lineage>
</organism>
<dbReference type="Gene3D" id="1.10.287.1260">
    <property type="match status" value="1"/>
</dbReference>
<dbReference type="Proteomes" id="UP001484535">
    <property type="component" value="Unassembled WGS sequence"/>
</dbReference>
<dbReference type="InterPro" id="IPR049278">
    <property type="entry name" value="MS_channel_C"/>
</dbReference>
<feature type="transmembrane region" description="Helical" evidence="7">
    <location>
        <begin position="93"/>
        <end position="122"/>
    </location>
</feature>
<proteinExistence type="inferred from homology"/>
<dbReference type="PANTHER" id="PTHR30221:SF1">
    <property type="entry name" value="SMALL-CONDUCTANCE MECHANOSENSITIVE CHANNEL"/>
    <property type="match status" value="1"/>
</dbReference>
<evidence type="ECO:0000256" key="5">
    <source>
        <dbReference type="ARBA" id="ARBA00022989"/>
    </source>
</evidence>
<comment type="caution">
    <text evidence="7">Lacks conserved residue(s) required for the propagation of feature annotation.</text>
</comment>
<keyword evidence="11" id="KW-1185">Reference proteome</keyword>
<dbReference type="InterPro" id="IPR006685">
    <property type="entry name" value="MscS_channel_2nd"/>
</dbReference>
<feature type="transmembrane region" description="Helical" evidence="7">
    <location>
        <begin position="69"/>
        <end position="87"/>
    </location>
</feature>
<comment type="subunit">
    <text evidence="7">Homoheptamer.</text>
</comment>
<dbReference type="Gene3D" id="2.30.30.60">
    <property type="match status" value="1"/>
</dbReference>
<dbReference type="Pfam" id="PF00924">
    <property type="entry name" value="MS_channel_2nd"/>
    <property type="match status" value="1"/>
</dbReference>
<evidence type="ECO:0000256" key="6">
    <source>
        <dbReference type="ARBA" id="ARBA00023136"/>
    </source>
</evidence>
<evidence type="ECO:0000256" key="3">
    <source>
        <dbReference type="ARBA" id="ARBA00022475"/>
    </source>
</evidence>
<comment type="function">
    <text evidence="7">Mechanosensitive channel that participates in the regulation of osmotic pressure changes within the cell, opening in response to stretch forces in the membrane lipid bilayer, without the need for other proteins. Contributes to normal resistance to hypoosmotic shock. Forms an ion channel of 1.0 nanosiemens conductance with a slight preference for anions.</text>
</comment>
<dbReference type="SUPFAM" id="SSF82689">
    <property type="entry name" value="Mechanosensitive channel protein MscS (YggB), C-terminal domain"/>
    <property type="match status" value="1"/>
</dbReference>
<keyword evidence="7" id="KW-0406">Ion transport</keyword>
<dbReference type="RefSeq" id="WP_346784484.1">
    <property type="nucleotide sequence ID" value="NZ_JBDLBR010000002.1"/>
</dbReference>
<feature type="domain" description="Mechanosensitive ion channel MscS C-terminal" evidence="9">
    <location>
        <begin position="186"/>
        <end position="266"/>
    </location>
</feature>
<evidence type="ECO:0000256" key="2">
    <source>
        <dbReference type="ARBA" id="ARBA00008017"/>
    </source>
</evidence>
<evidence type="ECO:0000259" key="8">
    <source>
        <dbReference type="Pfam" id="PF00924"/>
    </source>
</evidence>
<evidence type="ECO:0000256" key="1">
    <source>
        <dbReference type="ARBA" id="ARBA00004651"/>
    </source>
</evidence>
<keyword evidence="4 7" id="KW-0812">Transmembrane</keyword>
<name>A0ABV0CZ98_9SPHN</name>
<evidence type="ECO:0000259" key="9">
    <source>
        <dbReference type="Pfam" id="PF21082"/>
    </source>
</evidence>
<keyword evidence="6 7" id="KW-0472">Membrane</keyword>
<feature type="domain" description="Mechanosensitive ion channel MscS" evidence="8">
    <location>
        <begin position="109"/>
        <end position="171"/>
    </location>
</feature>
<comment type="caution">
    <text evidence="10">The sequence shown here is derived from an EMBL/GenBank/DDBJ whole genome shotgun (WGS) entry which is preliminary data.</text>
</comment>
<dbReference type="InterPro" id="IPR045275">
    <property type="entry name" value="MscS_archaea/bacteria_type"/>
</dbReference>
<dbReference type="InterPro" id="IPR010920">
    <property type="entry name" value="LSM_dom_sf"/>
</dbReference>
<keyword evidence="3" id="KW-1003">Cell membrane</keyword>
<dbReference type="InterPro" id="IPR011066">
    <property type="entry name" value="MscS_channel_C_sf"/>
</dbReference>
<dbReference type="InterPro" id="IPR023408">
    <property type="entry name" value="MscS_beta-dom_sf"/>
</dbReference>
<dbReference type="Pfam" id="PF21082">
    <property type="entry name" value="MS_channel_3rd"/>
    <property type="match status" value="1"/>
</dbReference>
<keyword evidence="7" id="KW-0407">Ion channel</keyword>
<evidence type="ECO:0000256" key="7">
    <source>
        <dbReference type="RuleBase" id="RU369025"/>
    </source>
</evidence>
<dbReference type="InterPro" id="IPR011014">
    <property type="entry name" value="MscS_channel_TM-2"/>
</dbReference>
<dbReference type="Gene3D" id="3.30.70.100">
    <property type="match status" value="1"/>
</dbReference>
<keyword evidence="7" id="KW-0997">Cell inner membrane</keyword>
<feature type="transmembrane region" description="Helical" evidence="7">
    <location>
        <begin position="15"/>
        <end position="39"/>
    </location>
</feature>
<evidence type="ECO:0000313" key="11">
    <source>
        <dbReference type="Proteomes" id="UP001484535"/>
    </source>
</evidence>
<dbReference type="EMBL" id="JBDLBR010000002">
    <property type="protein sequence ID" value="MEN7537035.1"/>
    <property type="molecule type" value="Genomic_DNA"/>
</dbReference>
<keyword evidence="7" id="KW-0813">Transport</keyword>
<dbReference type="PANTHER" id="PTHR30221">
    <property type="entry name" value="SMALL-CONDUCTANCE MECHANOSENSITIVE CHANNEL"/>
    <property type="match status" value="1"/>
</dbReference>
<dbReference type="SUPFAM" id="SSF50182">
    <property type="entry name" value="Sm-like ribonucleoproteins"/>
    <property type="match status" value="1"/>
</dbReference>
<dbReference type="SUPFAM" id="SSF82861">
    <property type="entry name" value="Mechanosensitive channel protein MscS (YggB), transmembrane region"/>
    <property type="match status" value="1"/>
</dbReference>
<comment type="subcellular location">
    <subcellularLocation>
        <location evidence="7">Cell inner membrane</location>
        <topology evidence="7">Multi-pass membrane protein</topology>
    </subcellularLocation>
    <subcellularLocation>
        <location evidence="1">Cell membrane</location>
        <topology evidence="1">Multi-pass membrane protein</topology>
    </subcellularLocation>
</comment>
<gene>
    <name evidence="10" type="ORF">ABDJ38_07595</name>
</gene>
<comment type="similarity">
    <text evidence="2 7">Belongs to the MscS (TC 1.A.23) family.</text>
</comment>
<dbReference type="Pfam" id="PF05552">
    <property type="entry name" value="MS_channel_1st_1"/>
    <property type="match status" value="1"/>
</dbReference>
<keyword evidence="5 7" id="KW-1133">Transmembrane helix</keyword>
<accession>A0ABV0CZ98</accession>